<dbReference type="EMBL" id="BMWG01000014">
    <property type="protein sequence ID" value="GGZ43463.1"/>
    <property type="molecule type" value="Genomic_DNA"/>
</dbReference>
<gene>
    <name evidence="4" type="ORF">GCM10010387_42220</name>
</gene>
<keyword evidence="1" id="KW-0472">Membrane</keyword>
<evidence type="ECO:0000313" key="5">
    <source>
        <dbReference type="Proteomes" id="UP000630936"/>
    </source>
</evidence>
<feature type="domain" description="MHYT" evidence="3">
    <location>
        <begin position="10"/>
        <end position="199"/>
    </location>
</feature>
<dbReference type="GO" id="GO:0016020">
    <property type="term" value="C:membrane"/>
    <property type="evidence" value="ECO:0007669"/>
    <property type="project" value="UniProtKB-UniRule"/>
</dbReference>
<feature type="region of interest" description="Disordered" evidence="2">
    <location>
        <begin position="248"/>
        <end position="273"/>
    </location>
</feature>
<keyword evidence="5" id="KW-1185">Reference proteome</keyword>
<dbReference type="PROSITE" id="PS50924">
    <property type="entry name" value="MHYT"/>
    <property type="match status" value="1"/>
</dbReference>
<evidence type="ECO:0000256" key="1">
    <source>
        <dbReference type="PROSITE-ProRule" id="PRU00244"/>
    </source>
</evidence>
<dbReference type="Pfam" id="PF03707">
    <property type="entry name" value="MHYT"/>
    <property type="match status" value="2"/>
</dbReference>
<comment type="caution">
    <text evidence="4">The sequence shown here is derived from an EMBL/GenBank/DDBJ whole genome shotgun (WGS) entry which is preliminary data.</text>
</comment>
<evidence type="ECO:0000256" key="2">
    <source>
        <dbReference type="SAM" id="MobiDB-lite"/>
    </source>
</evidence>
<feature type="transmembrane region" description="Helical" evidence="1">
    <location>
        <begin position="12"/>
        <end position="34"/>
    </location>
</feature>
<feature type="transmembrane region" description="Helical" evidence="1">
    <location>
        <begin position="171"/>
        <end position="190"/>
    </location>
</feature>
<feature type="transmembrane region" description="Helical" evidence="1">
    <location>
        <begin position="83"/>
        <end position="104"/>
    </location>
</feature>
<reference evidence="4" key="2">
    <citation type="submission" date="2020-09" db="EMBL/GenBank/DDBJ databases">
        <authorList>
            <person name="Sun Q."/>
            <person name="Ohkuma M."/>
        </authorList>
    </citation>
    <scope>NUCLEOTIDE SEQUENCE</scope>
    <source>
        <strain evidence="4">JCM 4988</strain>
    </source>
</reference>
<dbReference type="RefSeq" id="WP_190124722.1">
    <property type="nucleotide sequence ID" value="NZ_BMWG01000014.1"/>
</dbReference>
<feature type="region of interest" description="Disordered" evidence="2">
    <location>
        <begin position="288"/>
        <end position="322"/>
    </location>
</feature>
<dbReference type="AlphaFoldDB" id="A0A918QDY5"/>
<keyword evidence="1" id="KW-1133">Transmembrane helix</keyword>
<dbReference type="InterPro" id="IPR005330">
    <property type="entry name" value="MHYT_dom"/>
</dbReference>
<feature type="transmembrane region" description="Helical" evidence="1">
    <location>
        <begin position="215"/>
        <end position="236"/>
    </location>
</feature>
<dbReference type="PANTHER" id="PTHR35152:SF1">
    <property type="entry name" value="DOMAIN SIGNALLING PROTEIN, PUTATIVE (AFU_ORTHOLOGUE AFUA_5G11310)-RELATED"/>
    <property type="match status" value="1"/>
</dbReference>
<keyword evidence="1" id="KW-0812">Transmembrane</keyword>
<proteinExistence type="predicted"/>
<feature type="compositionally biased region" description="Basic and acidic residues" evidence="2">
    <location>
        <begin position="311"/>
        <end position="322"/>
    </location>
</feature>
<name>A0A918QDY5_9ACTN</name>
<sequence>MQGTLDGFTYGLVTPVAAFVMACLGAALGLRCTTRSVRTTGSFKPGWLALGAISIGSGIWTMHFIAMMGFSINEAPITYDRPITFASLGVAIVMVGIGIFIVGYRGATMMALGTGGTITGLGVASMHYLGMAGMRFQGRVDYSTPIVILSVVIAVVAATAALWAAVSIHGFLASLGASLVMGVAVTGMHYTGMASVSVHLHGTVGFGGGDSPTSLLAPMLLGPTVFMLLAGVVVMFDPLLVMGEPEWEKTGHATPPQPGIPAQQGPLYGQQPQAAPLYGQQAPLYGQQAPLYGQRPGGHGQQSADWFPEPPPRRDQPYSDGW</sequence>
<feature type="transmembrane region" description="Helical" evidence="1">
    <location>
        <begin position="142"/>
        <end position="164"/>
    </location>
</feature>
<evidence type="ECO:0000313" key="4">
    <source>
        <dbReference type="EMBL" id="GGZ43463.1"/>
    </source>
</evidence>
<protein>
    <submittedName>
        <fullName evidence="4">Membrane protein</fullName>
    </submittedName>
</protein>
<feature type="transmembrane region" description="Helical" evidence="1">
    <location>
        <begin position="46"/>
        <end position="71"/>
    </location>
</feature>
<dbReference type="PANTHER" id="PTHR35152">
    <property type="entry name" value="DOMAIN SIGNALLING PROTEIN, PUTATIVE (AFU_ORTHOLOGUE AFUA_5G11310)-RELATED"/>
    <property type="match status" value="1"/>
</dbReference>
<evidence type="ECO:0000259" key="3">
    <source>
        <dbReference type="PROSITE" id="PS50924"/>
    </source>
</evidence>
<feature type="transmembrane region" description="Helical" evidence="1">
    <location>
        <begin position="111"/>
        <end position="130"/>
    </location>
</feature>
<dbReference type="Proteomes" id="UP000630936">
    <property type="component" value="Unassembled WGS sequence"/>
</dbReference>
<reference evidence="4" key="1">
    <citation type="journal article" date="2014" name="Int. J. Syst. Evol. Microbiol.">
        <title>Complete genome sequence of Corynebacterium casei LMG S-19264T (=DSM 44701T), isolated from a smear-ripened cheese.</title>
        <authorList>
            <consortium name="US DOE Joint Genome Institute (JGI-PGF)"/>
            <person name="Walter F."/>
            <person name="Albersmeier A."/>
            <person name="Kalinowski J."/>
            <person name="Ruckert C."/>
        </authorList>
    </citation>
    <scope>NUCLEOTIDE SEQUENCE</scope>
    <source>
        <strain evidence="4">JCM 4988</strain>
    </source>
</reference>
<organism evidence="4 5">
    <name type="scientific">Streptomyces inusitatus</name>
    <dbReference type="NCBI Taxonomy" id="68221"/>
    <lineage>
        <taxon>Bacteria</taxon>
        <taxon>Bacillati</taxon>
        <taxon>Actinomycetota</taxon>
        <taxon>Actinomycetes</taxon>
        <taxon>Kitasatosporales</taxon>
        <taxon>Streptomycetaceae</taxon>
        <taxon>Streptomyces</taxon>
    </lineage>
</organism>
<accession>A0A918QDY5</accession>